<dbReference type="PROSITE" id="PS51257">
    <property type="entry name" value="PROKAR_LIPOPROTEIN"/>
    <property type="match status" value="1"/>
</dbReference>
<protein>
    <submittedName>
        <fullName evidence="2">Uncharacterized protein</fullName>
    </submittedName>
</protein>
<feature type="chain" id="PRO_5043684517" evidence="1">
    <location>
        <begin position="23"/>
        <end position="69"/>
    </location>
</feature>
<dbReference type="AlphaFoldDB" id="A0AAV0LH56"/>
<name>A0AAV0LH56_9ROSI</name>
<sequence>MASKACILLFLLLAACFLISDGASRVRLSTTNSSPLPSIVSDRVDGVLQAESDFSPPAPVALIATAKNG</sequence>
<gene>
    <name evidence="2" type="ORF">LITE_LOCUS23941</name>
</gene>
<feature type="signal peptide" evidence="1">
    <location>
        <begin position="1"/>
        <end position="22"/>
    </location>
</feature>
<comment type="caution">
    <text evidence="2">The sequence shown here is derived from an EMBL/GenBank/DDBJ whole genome shotgun (WGS) entry which is preliminary data.</text>
</comment>
<evidence type="ECO:0000313" key="3">
    <source>
        <dbReference type="Proteomes" id="UP001154282"/>
    </source>
</evidence>
<dbReference type="EMBL" id="CAMGYJ010000006">
    <property type="protein sequence ID" value="CAI0433581.1"/>
    <property type="molecule type" value="Genomic_DNA"/>
</dbReference>
<dbReference type="Proteomes" id="UP001154282">
    <property type="component" value="Unassembled WGS sequence"/>
</dbReference>
<keyword evidence="1" id="KW-0732">Signal</keyword>
<accession>A0AAV0LH56</accession>
<feature type="non-terminal residue" evidence="2">
    <location>
        <position position="69"/>
    </location>
</feature>
<organism evidence="2 3">
    <name type="scientific">Linum tenue</name>
    <dbReference type="NCBI Taxonomy" id="586396"/>
    <lineage>
        <taxon>Eukaryota</taxon>
        <taxon>Viridiplantae</taxon>
        <taxon>Streptophyta</taxon>
        <taxon>Embryophyta</taxon>
        <taxon>Tracheophyta</taxon>
        <taxon>Spermatophyta</taxon>
        <taxon>Magnoliopsida</taxon>
        <taxon>eudicotyledons</taxon>
        <taxon>Gunneridae</taxon>
        <taxon>Pentapetalae</taxon>
        <taxon>rosids</taxon>
        <taxon>fabids</taxon>
        <taxon>Malpighiales</taxon>
        <taxon>Linaceae</taxon>
        <taxon>Linum</taxon>
    </lineage>
</organism>
<evidence type="ECO:0000313" key="2">
    <source>
        <dbReference type="EMBL" id="CAI0433581.1"/>
    </source>
</evidence>
<keyword evidence="3" id="KW-1185">Reference proteome</keyword>
<reference evidence="2" key="1">
    <citation type="submission" date="2022-08" db="EMBL/GenBank/DDBJ databases">
        <authorList>
            <person name="Gutierrez-Valencia J."/>
        </authorList>
    </citation>
    <scope>NUCLEOTIDE SEQUENCE</scope>
</reference>
<proteinExistence type="predicted"/>
<evidence type="ECO:0000256" key="1">
    <source>
        <dbReference type="SAM" id="SignalP"/>
    </source>
</evidence>